<proteinExistence type="predicted"/>
<evidence type="ECO:0000256" key="1">
    <source>
        <dbReference type="SAM" id="MobiDB-lite"/>
    </source>
</evidence>
<gene>
    <name evidence="2" type="ORF">VOP03_06530</name>
</gene>
<feature type="region of interest" description="Disordered" evidence="1">
    <location>
        <begin position="64"/>
        <end position="84"/>
    </location>
</feature>
<sequence length="84" mass="9819">MRELNSLLNSITMLTHTMESQYPELYHFLDEDPVTLPVLGHPNVGKEALEDYLQSLQELLGHHVKTHNYGIRPTQKKEHQKRKT</sequence>
<dbReference type="Proteomes" id="UP001355298">
    <property type="component" value="Unassembled WGS sequence"/>
</dbReference>
<name>A0ABU6IPN8_9FLAO</name>
<accession>A0ABU6IPN8</accession>
<dbReference type="RefSeq" id="WP_326278019.1">
    <property type="nucleotide sequence ID" value="NZ_JAYKYV010000004.1"/>
</dbReference>
<evidence type="ECO:0000313" key="3">
    <source>
        <dbReference type="Proteomes" id="UP001355298"/>
    </source>
</evidence>
<reference evidence="2 3" key="1">
    <citation type="submission" date="2024-01" db="EMBL/GenBank/DDBJ databases">
        <title>The strains designed SYSU M86414 and SYSU M84420 isolated from the marine sediment in San Sha City (Hainan Province, China).</title>
        <authorList>
            <person name="Guo D."/>
        </authorList>
    </citation>
    <scope>NUCLEOTIDE SEQUENCE [LARGE SCALE GENOMIC DNA]</scope>
    <source>
        <strain evidence="2 3">SYSU M84420</strain>
    </source>
</reference>
<dbReference type="EMBL" id="JAYMGW010000004">
    <property type="protein sequence ID" value="MEC4264994.1"/>
    <property type="molecule type" value="Genomic_DNA"/>
</dbReference>
<organism evidence="2 3">
    <name type="scientific">Flagellimonas halotolerans</name>
    <dbReference type="NCBI Taxonomy" id="3112164"/>
    <lineage>
        <taxon>Bacteria</taxon>
        <taxon>Pseudomonadati</taxon>
        <taxon>Bacteroidota</taxon>
        <taxon>Flavobacteriia</taxon>
        <taxon>Flavobacteriales</taxon>
        <taxon>Flavobacteriaceae</taxon>
        <taxon>Flagellimonas</taxon>
    </lineage>
</organism>
<protein>
    <submittedName>
        <fullName evidence="2">Uncharacterized protein</fullName>
    </submittedName>
</protein>
<evidence type="ECO:0000313" key="2">
    <source>
        <dbReference type="EMBL" id="MEC4264994.1"/>
    </source>
</evidence>
<keyword evidence="3" id="KW-1185">Reference proteome</keyword>
<comment type="caution">
    <text evidence="2">The sequence shown here is derived from an EMBL/GenBank/DDBJ whole genome shotgun (WGS) entry which is preliminary data.</text>
</comment>